<dbReference type="InterPro" id="IPR029063">
    <property type="entry name" value="SAM-dependent_MTases_sf"/>
</dbReference>
<dbReference type="Gene3D" id="2.20.25.110">
    <property type="entry name" value="S-adenosyl-L-methionine-dependent methyltransferases"/>
    <property type="match status" value="1"/>
</dbReference>
<dbReference type="Pfam" id="PF13649">
    <property type="entry name" value="Methyltransf_25"/>
    <property type="match status" value="1"/>
</dbReference>
<keyword evidence="1" id="KW-0808">Transferase</keyword>
<gene>
    <name evidence="3" type="ORF">NAG76_18285</name>
</gene>
<protein>
    <submittedName>
        <fullName evidence="3">Class I SAM-dependent methyltransferase</fullName>
    </submittedName>
</protein>
<dbReference type="Proteomes" id="UP001056756">
    <property type="component" value="Chromosome"/>
</dbReference>
<name>A0A9J6ZCC3_9BACL</name>
<evidence type="ECO:0000313" key="4">
    <source>
        <dbReference type="Proteomes" id="UP001056756"/>
    </source>
</evidence>
<feature type="domain" description="Methyltransferase" evidence="2">
    <location>
        <begin position="40"/>
        <end position="139"/>
    </location>
</feature>
<dbReference type="PANTHER" id="PTHR43861">
    <property type="entry name" value="TRANS-ACONITATE 2-METHYLTRANSFERASE-RELATED"/>
    <property type="match status" value="1"/>
</dbReference>
<organism evidence="3 4">
    <name type="scientific">Candidatus Pristimantibacillus lignocellulolyticus</name>
    <dbReference type="NCBI Taxonomy" id="2994561"/>
    <lineage>
        <taxon>Bacteria</taxon>
        <taxon>Bacillati</taxon>
        <taxon>Bacillota</taxon>
        <taxon>Bacilli</taxon>
        <taxon>Bacillales</taxon>
        <taxon>Paenibacillaceae</taxon>
        <taxon>Candidatus Pristimantibacillus</taxon>
    </lineage>
</organism>
<dbReference type="SUPFAM" id="SSF53335">
    <property type="entry name" value="S-adenosyl-L-methionine-dependent methyltransferases"/>
    <property type="match status" value="1"/>
</dbReference>
<dbReference type="AlphaFoldDB" id="A0A9J6ZCC3"/>
<dbReference type="PANTHER" id="PTHR43861:SF3">
    <property type="entry name" value="PUTATIVE (AFU_ORTHOLOGUE AFUA_2G14390)-RELATED"/>
    <property type="match status" value="1"/>
</dbReference>
<dbReference type="InterPro" id="IPR041698">
    <property type="entry name" value="Methyltransf_25"/>
</dbReference>
<dbReference type="CDD" id="cd02440">
    <property type="entry name" value="AdoMet_MTases"/>
    <property type="match status" value="1"/>
</dbReference>
<accession>A0A9J6ZCC3</accession>
<evidence type="ECO:0000259" key="2">
    <source>
        <dbReference type="Pfam" id="PF13649"/>
    </source>
</evidence>
<keyword evidence="3" id="KW-0489">Methyltransferase</keyword>
<evidence type="ECO:0000256" key="1">
    <source>
        <dbReference type="ARBA" id="ARBA00022679"/>
    </source>
</evidence>
<dbReference type="GO" id="GO:0032259">
    <property type="term" value="P:methylation"/>
    <property type="evidence" value="ECO:0007669"/>
    <property type="project" value="UniProtKB-KW"/>
</dbReference>
<dbReference type="Gene3D" id="3.40.50.150">
    <property type="entry name" value="Vaccinia Virus protein VP39"/>
    <property type="match status" value="1"/>
</dbReference>
<dbReference type="GO" id="GO:0008168">
    <property type="term" value="F:methyltransferase activity"/>
    <property type="evidence" value="ECO:0007669"/>
    <property type="project" value="UniProtKB-KW"/>
</dbReference>
<proteinExistence type="predicted"/>
<sequence length="261" mass="30847">MEITNQYNNIGYLYDLDQRDIVKDDLSFYIDYAHQYGQEILEVACGTGRISIPLAREGFNVTGIDLSDHMIKVLEHKLLNESMDTRSRVNPFVADMTEFISNKKFSLIIIPFRSFQLLTEESQITRFLKNVRTQLTEDGVFILTAYRPYGLLDETWVQDEHEDWVIYDQNTNKKVTRTQIRKSIDTDKQITYPEHIYYIEEPDGTTQKHTQKLAMKYYYEEQLRNLLVTSGFNIREEFGYYDLRPIEEGPELIFVCNLRIS</sequence>
<evidence type="ECO:0000313" key="3">
    <source>
        <dbReference type="EMBL" id="URN93757.1"/>
    </source>
</evidence>
<dbReference type="EMBL" id="CP097899">
    <property type="protein sequence ID" value="URN93757.1"/>
    <property type="molecule type" value="Genomic_DNA"/>
</dbReference>
<reference evidence="3" key="1">
    <citation type="submission" date="2022-05" db="EMBL/GenBank/DDBJ databases">
        <title>Novel bacterial taxa in a minimal lignocellulolytic consortium and its capacity to transform plastics disclosed by genome-resolved metagenomics.</title>
        <authorList>
            <person name="Rodriguez C.A.D."/>
            <person name="Diaz-Garcia L."/>
            <person name="Herrera K."/>
            <person name="Tarazona N.A."/>
            <person name="Sproer C."/>
            <person name="Overmann J."/>
            <person name="Jimenez D.J."/>
        </authorList>
    </citation>
    <scope>NUCLEOTIDE SEQUENCE</scope>
    <source>
        <strain evidence="3">MAG5</strain>
    </source>
</reference>
<dbReference type="KEGG" id="plig:NAG76_18285"/>